<accession>A0A3E2TW90</accession>
<evidence type="ECO:0000313" key="4">
    <source>
        <dbReference type="Proteomes" id="UP000406184"/>
    </source>
</evidence>
<evidence type="ECO:0000313" key="2">
    <source>
        <dbReference type="EMBL" id="VUW95220.1"/>
    </source>
</evidence>
<evidence type="ECO:0000313" key="3">
    <source>
        <dbReference type="Proteomes" id="UP000260782"/>
    </source>
</evidence>
<reference evidence="2 4" key="2">
    <citation type="submission" date="2019-07" db="EMBL/GenBank/DDBJ databases">
        <authorList>
            <person name="Hibberd C M."/>
            <person name="Gehrig L. J."/>
            <person name="Chang H.-W."/>
            <person name="Venkatesh S."/>
        </authorList>
    </citation>
    <scope>NUCLEOTIDE SEQUENCE [LARGE SCALE GENOMIC DNA]</scope>
    <source>
        <strain evidence="2">Faecalibacterium_prausnitzii_JG_BgPS064</strain>
    </source>
</reference>
<proteinExistence type="predicted"/>
<name>A0A3E2TW90_9FIRM</name>
<keyword evidence="4" id="KW-1185">Reference proteome</keyword>
<protein>
    <submittedName>
        <fullName evidence="1">Uncharacterized protein</fullName>
    </submittedName>
</protein>
<evidence type="ECO:0000313" key="1">
    <source>
        <dbReference type="EMBL" id="RGB85135.1"/>
    </source>
</evidence>
<dbReference type="Proteomes" id="UP000406184">
    <property type="component" value="Unassembled WGS sequence"/>
</dbReference>
<organism evidence="1 3">
    <name type="scientific">Faecalibacterium prausnitzii</name>
    <dbReference type="NCBI Taxonomy" id="853"/>
    <lineage>
        <taxon>Bacteria</taxon>
        <taxon>Bacillati</taxon>
        <taxon>Bacillota</taxon>
        <taxon>Clostridia</taxon>
        <taxon>Eubacteriales</taxon>
        <taxon>Oscillospiraceae</taxon>
        <taxon>Faecalibacterium</taxon>
    </lineage>
</organism>
<dbReference type="Proteomes" id="UP000260782">
    <property type="component" value="Unassembled WGS sequence"/>
</dbReference>
<dbReference type="AlphaFoldDB" id="A0A3E2TW90"/>
<dbReference type="EMBL" id="CABHMY010000055">
    <property type="protein sequence ID" value="VUW95220.1"/>
    <property type="molecule type" value="Genomic_DNA"/>
</dbReference>
<sequence>MNKSNQHSLPQSLEVAIALWEQHLNEFAVLLSDAIPSLKNTDWIIEKKRVFVCGSDGSKKRRRTVSGPSYHSGVSLNRSDTEQIWNHFQAFAGVIGLDEVERIPANEQELGRYDFRASNSQTADSFTCLIYLPGEWNQAGVHISVFIGPRYRDADLHKA</sequence>
<reference evidence="1 3" key="1">
    <citation type="submission" date="2018-08" db="EMBL/GenBank/DDBJ databases">
        <title>A genome reference for cultivated species of the human gut microbiota.</title>
        <authorList>
            <person name="Zou Y."/>
            <person name="Xue W."/>
            <person name="Luo G."/>
        </authorList>
    </citation>
    <scope>NUCLEOTIDE SEQUENCE [LARGE SCALE GENOMIC DNA]</scope>
    <source>
        <strain evidence="1 3">AF31-14AC</strain>
    </source>
</reference>
<dbReference type="RefSeq" id="WP_117529868.1">
    <property type="nucleotide sequence ID" value="NZ_CABHMY010000055.1"/>
</dbReference>
<dbReference type="EMBL" id="QVES01000009">
    <property type="protein sequence ID" value="RGB85135.1"/>
    <property type="molecule type" value="Genomic_DNA"/>
</dbReference>
<gene>
    <name evidence="1" type="ORF">DWZ25_09520</name>
    <name evidence="2" type="ORF">FPPS064S07_02205</name>
</gene>